<evidence type="ECO:0000256" key="1">
    <source>
        <dbReference type="ARBA" id="ARBA00001947"/>
    </source>
</evidence>
<sequence length="463" mass="52523">MASYKTVYSVAQSLRTHCRLQLYSKPLPSTCLRTRYFQDIFYKNKFRPAINKQQLLVPRALCYPKKQFPLLGFQNSASRISDSILFQPIQCRLFHTSQSRKAIPPVVWLIFRPIANIAAVIFGRIFKKAWKRLSPEKRDKIISRLKRNRSKILGAAGALTFGLLLYILVHLEEAPYSKRKRFILFSRQDMRNLCVQAEQEILSDFGLKVLPSSHPLSRTIVRVMAQIMEANHQDIVDSGVTSWNIYVLDEPDISNAMVLPNGTVFVFSGIANTCSSDDQLGAVLAHEVAHVLLNHQAESLSKEHLSSFIFLFILTAIWAVLPDLAAFFSTFFASNCSQIFISLPFSRLMESEADAVGLNLAAKACLDVREASVFWAKMALREELGCEEAPMEILSSHPSHETRQKAIDELIPNALKLRESCARCKRLTSSDPRVRFNLHKLRLKEAKSKGCLSCETIFSYYNV</sequence>
<evidence type="ECO:0000256" key="9">
    <source>
        <dbReference type="ARBA" id="ARBA00042978"/>
    </source>
</evidence>
<feature type="transmembrane region" description="Helical" evidence="10">
    <location>
        <begin position="152"/>
        <end position="171"/>
    </location>
</feature>
<dbReference type="CDD" id="cd07331">
    <property type="entry name" value="M48C_Oma1_like"/>
    <property type="match status" value="1"/>
</dbReference>
<feature type="transmembrane region" description="Helical" evidence="10">
    <location>
        <begin position="106"/>
        <end position="126"/>
    </location>
</feature>
<dbReference type="AlphaFoldDB" id="A0AAE1L7F0"/>
<evidence type="ECO:0000256" key="2">
    <source>
        <dbReference type="ARBA" id="ARBA00022670"/>
    </source>
</evidence>
<keyword evidence="13" id="KW-1185">Reference proteome</keyword>
<evidence type="ECO:0000256" key="10">
    <source>
        <dbReference type="SAM" id="Phobius"/>
    </source>
</evidence>
<dbReference type="Proteomes" id="UP001219518">
    <property type="component" value="Unassembled WGS sequence"/>
</dbReference>
<evidence type="ECO:0000313" key="13">
    <source>
        <dbReference type="Proteomes" id="UP001219518"/>
    </source>
</evidence>
<evidence type="ECO:0000256" key="5">
    <source>
        <dbReference type="ARBA" id="ARBA00022833"/>
    </source>
</evidence>
<keyword evidence="2" id="KW-0645">Protease</keyword>
<keyword evidence="10" id="KW-0812">Transmembrane</keyword>
<comment type="caution">
    <text evidence="12">The sequence shown here is derived from an EMBL/GenBank/DDBJ whole genome shotgun (WGS) entry which is preliminary data.</text>
</comment>
<keyword evidence="6" id="KW-0482">Metalloprotease</keyword>
<evidence type="ECO:0000256" key="3">
    <source>
        <dbReference type="ARBA" id="ARBA00022723"/>
    </source>
</evidence>
<keyword evidence="3" id="KW-0479">Metal-binding</keyword>
<feature type="domain" description="Peptidase M48" evidence="11">
    <location>
        <begin position="240"/>
        <end position="410"/>
    </location>
</feature>
<dbReference type="GO" id="GO:0006515">
    <property type="term" value="P:protein quality control for misfolded or incompletely synthesized proteins"/>
    <property type="evidence" value="ECO:0007669"/>
    <property type="project" value="TreeGrafter"/>
</dbReference>
<evidence type="ECO:0000256" key="8">
    <source>
        <dbReference type="ARBA" id="ARBA00040360"/>
    </source>
</evidence>
<reference evidence="12" key="2">
    <citation type="journal article" date="2023" name="BMC Genomics">
        <title>Pest status, molecular evolution, and epigenetic factors derived from the genome assembly of Frankliniella fusca, a thysanopteran phytovirus vector.</title>
        <authorList>
            <person name="Catto M.A."/>
            <person name="Labadie P.E."/>
            <person name="Jacobson A.L."/>
            <person name="Kennedy G.G."/>
            <person name="Srinivasan R."/>
            <person name="Hunt B.G."/>
        </authorList>
    </citation>
    <scope>NUCLEOTIDE SEQUENCE</scope>
    <source>
        <strain evidence="12">PL_HMW_Pooled</strain>
    </source>
</reference>
<gene>
    <name evidence="12" type="ORF">KUF71_003903</name>
</gene>
<dbReference type="PANTHER" id="PTHR22726:SF1">
    <property type="entry name" value="METALLOENDOPEPTIDASE OMA1, MITOCHONDRIAL"/>
    <property type="match status" value="1"/>
</dbReference>
<dbReference type="Gene3D" id="3.30.2010.10">
    <property type="entry name" value="Metalloproteases ('zincins'), catalytic domain"/>
    <property type="match status" value="1"/>
</dbReference>
<dbReference type="EMBL" id="JAHWGI010000101">
    <property type="protein sequence ID" value="KAK3909471.1"/>
    <property type="molecule type" value="Genomic_DNA"/>
</dbReference>
<dbReference type="InterPro" id="IPR051156">
    <property type="entry name" value="Mito/Outer_Membr_Metalloprot"/>
</dbReference>
<feature type="transmembrane region" description="Helical" evidence="10">
    <location>
        <begin position="308"/>
        <end position="333"/>
    </location>
</feature>
<dbReference type="PANTHER" id="PTHR22726">
    <property type="entry name" value="METALLOENDOPEPTIDASE OMA1"/>
    <property type="match status" value="1"/>
</dbReference>
<organism evidence="12 13">
    <name type="scientific">Frankliniella fusca</name>
    <dbReference type="NCBI Taxonomy" id="407009"/>
    <lineage>
        <taxon>Eukaryota</taxon>
        <taxon>Metazoa</taxon>
        <taxon>Ecdysozoa</taxon>
        <taxon>Arthropoda</taxon>
        <taxon>Hexapoda</taxon>
        <taxon>Insecta</taxon>
        <taxon>Pterygota</taxon>
        <taxon>Neoptera</taxon>
        <taxon>Paraneoptera</taxon>
        <taxon>Thysanoptera</taxon>
        <taxon>Terebrantia</taxon>
        <taxon>Thripoidea</taxon>
        <taxon>Thripidae</taxon>
        <taxon>Frankliniella</taxon>
    </lineage>
</organism>
<keyword evidence="10" id="KW-0472">Membrane</keyword>
<protein>
    <recommendedName>
        <fullName evidence="8">Metalloendopeptidase OMA1, mitochondrial</fullName>
    </recommendedName>
    <alternativeName>
        <fullName evidence="9">Overlapping with the m-AAA protease 1 homolog</fullName>
    </alternativeName>
</protein>
<keyword evidence="10" id="KW-1133">Transmembrane helix</keyword>
<dbReference type="GO" id="GO:0005743">
    <property type="term" value="C:mitochondrial inner membrane"/>
    <property type="evidence" value="ECO:0007669"/>
    <property type="project" value="TreeGrafter"/>
</dbReference>
<comment type="similarity">
    <text evidence="7">Belongs to the peptidase M48 family.</text>
</comment>
<keyword evidence="4" id="KW-0378">Hydrolase</keyword>
<evidence type="ECO:0000256" key="4">
    <source>
        <dbReference type="ARBA" id="ARBA00022801"/>
    </source>
</evidence>
<dbReference type="GO" id="GO:0046872">
    <property type="term" value="F:metal ion binding"/>
    <property type="evidence" value="ECO:0007669"/>
    <property type="project" value="UniProtKB-KW"/>
</dbReference>
<evidence type="ECO:0000259" key="11">
    <source>
        <dbReference type="Pfam" id="PF01435"/>
    </source>
</evidence>
<keyword evidence="5" id="KW-0862">Zinc</keyword>
<accession>A0AAE1L7F0</accession>
<reference evidence="12" key="1">
    <citation type="submission" date="2021-07" db="EMBL/GenBank/DDBJ databases">
        <authorList>
            <person name="Catto M.A."/>
            <person name="Jacobson A."/>
            <person name="Kennedy G."/>
            <person name="Labadie P."/>
            <person name="Hunt B.G."/>
            <person name="Srinivasan R."/>
        </authorList>
    </citation>
    <scope>NUCLEOTIDE SEQUENCE</scope>
    <source>
        <strain evidence="12">PL_HMW_Pooled</strain>
        <tissue evidence="12">Head</tissue>
    </source>
</reference>
<proteinExistence type="inferred from homology"/>
<dbReference type="GO" id="GO:0004222">
    <property type="term" value="F:metalloendopeptidase activity"/>
    <property type="evidence" value="ECO:0007669"/>
    <property type="project" value="InterPro"/>
</dbReference>
<evidence type="ECO:0000256" key="7">
    <source>
        <dbReference type="ARBA" id="ARBA00038233"/>
    </source>
</evidence>
<evidence type="ECO:0000256" key="6">
    <source>
        <dbReference type="ARBA" id="ARBA00023049"/>
    </source>
</evidence>
<dbReference type="Pfam" id="PF01435">
    <property type="entry name" value="Peptidase_M48"/>
    <property type="match status" value="1"/>
</dbReference>
<comment type="cofactor">
    <cofactor evidence="1">
        <name>Zn(2+)</name>
        <dbReference type="ChEBI" id="CHEBI:29105"/>
    </cofactor>
</comment>
<dbReference type="GO" id="GO:0034982">
    <property type="term" value="P:mitochondrial protein processing"/>
    <property type="evidence" value="ECO:0007669"/>
    <property type="project" value="TreeGrafter"/>
</dbReference>
<name>A0AAE1L7F0_9NEOP</name>
<dbReference type="InterPro" id="IPR001915">
    <property type="entry name" value="Peptidase_M48"/>
</dbReference>
<evidence type="ECO:0000313" key="12">
    <source>
        <dbReference type="EMBL" id="KAK3909471.1"/>
    </source>
</evidence>